<name>W9W7M4_9EURO</name>
<evidence type="ECO:0000256" key="1">
    <source>
        <dbReference type="SAM" id="MobiDB-lite"/>
    </source>
</evidence>
<dbReference type="GeneID" id="19179269"/>
<evidence type="ECO:0000313" key="3">
    <source>
        <dbReference type="EMBL" id="EXJ60531.1"/>
    </source>
</evidence>
<feature type="region of interest" description="Disordered" evidence="1">
    <location>
        <begin position="339"/>
        <end position="373"/>
    </location>
</feature>
<dbReference type="HOGENOM" id="CLU_007520_1_2_1"/>
<dbReference type="InterPro" id="IPR044862">
    <property type="entry name" value="Pro_4_hyd_alph_FE2OG_OXY"/>
</dbReference>
<comment type="caution">
    <text evidence="3">The sequence shown here is derived from an EMBL/GenBank/DDBJ whole genome shotgun (WGS) entry which is preliminary data.</text>
</comment>
<feature type="compositionally biased region" description="Basic and acidic residues" evidence="1">
    <location>
        <begin position="996"/>
        <end position="1007"/>
    </location>
</feature>
<dbReference type="Gene3D" id="2.60.120.620">
    <property type="entry name" value="q2cbj1_9rhob like domain"/>
    <property type="match status" value="1"/>
</dbReference>
<dbReference type="VEuPathDB" id="FungiDB:A1O7_04684"/>
<feature type="compositionally biased region" description="Basic and acidic residues" evidence="1">
    <location>
        <begin position="339"/>
        <end position="349"/>
    </location>
</feature>
<feature type="region of interest" description="Disordered" evidence="1">
    <location>
        <begin position="1"/>
        <end position="28"/>
    </location>
</feature>
<dbReference type="EMBL" id="AMGW01000003">
    <property type="protein sequence ID" value="EXJ60531.1"/>
    <property type="molecule type" value="Genomic_DNA"/>
</dbReference>
<feature type="region of interest" description="Disordered" evidence="1">
    <location>
        <begin position="979"/>
        <end position="1026"/>
    </location>
</feature>
<evidence type="ECO:0000259" key="2">
    <source>
        <dbReference type="PROSITE" id="PS51471"/>
    </source>
</evidence>
<dbReference type="PANTHER" id="PTHR33099">
    <property type="entry name" value="FE2OG DIOXYGENASE DOMAIN-CONTAINING PROTEIN"/>
    <property type="match status" value="1"/>
</dbReference>
<dbReference type="PANTHER" id="PTHR33099:SF7">
    <property type="entry name" value="MYND-TYPE DOMAIN-CONTAINING PROTEIN"/>
    <property type="match status" value="1"/>
</dbReference>
<feature type="compositionally biased region" description="Acidic residues" evidence="1">
    <location>
        <begin position="350"/>
        <end position="371"/>
    </location>
</feature>
<dbReference type="PROSITE" id="PS51471">
    <property type="entry name" value="FE2OG_OXY"/>
    <property type="match status" value="1"/>
</dbReference>
<accession>W9W7M4</accession>
<dbReference type="eggNOG" id="ENOG502S2NY">
    <property type="taxonomic scope" value="Eukaryota"/>
</dbReference>
<sequence>MPPHGPISLAGIDPVSTDGRARARHAGSPSLQQLKDEIFDVLSIAQGPSAFACGGGLESAQNPGLYLEDHGIIGLPLSQHDAQTIISKSQQSPFGKGSQTIVDTSIRKSWQLDPSQFTIRNPKWQQAVDNVARKIHGALVLDIEPDRFSAELYKLLLYEPGAFFKPHKDSEKAPGMFGTLVICLPSAHEGGELILSFNGETKSIETAPNSEFAMSYAAWYADVLHEVKPVTSGYRLVLTYNLIRHGATKEGQVTPAKTFEHKYNLVAALTRYNEYLQRFDDLPNFLVYRLQHEYTQASLRADLLKGADLGQLQCLKQVADELGFELYLANMEKEITKTDDGYDNRHYGYYDEEEDEDEEEGEEEQEQEEEELSRSITLTYIADLAGSRMYHPVNFAQSGIAVEEENFVDPIDEDDEEPDEEDHSGYTGNEGCTATFRYHNTVILIVPPARKVEFLYECDRRNLRVIALLTDLRQKADNDPTAKEDLMKVCELVLANKNQNRYWRQDQENAQILIQEAIASALQCERFDLYDGLVQGISESQSREAFRLLGRHMGCEVRPEIAQRIEAALSLTSTLIQKHEYLMIVEKGVRSTLHPDEMLPKQYRLWAQQMLVKQLVAAEVAQTLSKADGAALVHVIGEWTVKDVQEHILPAIAKCGTAFKVAFANCLAARVDQVDITTELNEGCQLTFSPQACVNVSKAVYANIWTSFELESLPVKPMANTRLLRSVLDTFSPPPRPTPAPRPEEHLLDGSELASLLSHTSSLGVLAESEMKSRLQSAVEAADREACIHTLLPFVKMVFEQKVEALKLDPHSNRASDADKHLVTAMLVRLVVAGVGREPARPGTWSQRKGGCKSSSCKDCPSVNAFLAAPDRIVGKFPASKPRRHHLHTYFTDKAGANYSVTTLRNSNPNVWQITKNPSKAQADHDTWKTRKAEAKKKIKELVKTGRFNMYVPQGTALAIIDADVTKLHGEQTPAGVLPLQASSANAPPATLSKRPAAEDRESEKLSKKAKSTTSRADPVRPRHGLVEVIDLT</sequence>
<feature type="compositionally biased region" description="Acidic residues" evidence="1">
    <location>
        <begin position="411"/>
        <end position="422"/>
    </location>
</feature>
<dbReference type="InterPro" id="IPR005123">
    <property type="entry name" value="Oxoglu/Fe-dep_dioxygenase_dom"/>
</dbReference>
<gene>
    <name evidence="3" type="ORF">A1O7_04684</name>
</gene>
<keyword evidence="4" id="KW-1185">Reference proteome</keyword>
<protein>
    <recommendedName>
        <fullName evidence="2">Fe2OG dioxygenase domain-containing protein</fullName>
    </recommendedName>
</protein>
<evidence type="ECO:0000313" key="4">
    <source>
        <dbReference type="Proteomes" id="UP000019473"/>
    </source>
</evidence>
<organism evidence="3 4">
    <name type="scientific">Cladophialophora yegresii CBS 114405</name>
    <dbReference type="NCBI Taxonomy" id="1182544"/>
    <lineage>
        <taxon>Eukaryota</taxon>
        <taxon>Fungi</taxon>
        <taxon>Dikarya</taxon>
        <taxon>Ascomycota</taxon>
        <taxon>Pezizomycotina</taxon>
        <taxon>Eurotiomycetes</taxon>
        <taxon>Chaetothyriomycetidae</taxon>
        <taxon>Chaetothyriales</taxon>
        <taxon>Herpotrichiellaceae</taxon>
        <taxon>Cladophialophora</taxon>
    </lineage>
</organism>
<feature type="domain" description="Fe2OG dioxygenase" evidence="2">
    <location>
        <begin position="147"/>
        <end position="244"/>
    </location>
</feature>
<dbReference type="AlphaFoldDB" id="W9W7M4"/>
<proteinExistence type="predicted"/>
<dbReference type="OrthoDB" id="4157600at2759"/>
<dbReference type="RefSeq" id="XP_007756884.1">
    <property type="nucleotide sequence ID" value="XM_007758694.1"/>
</dbReference>
<reference evidence="3 4" key="1">
    <citation type="submission" date="2013-03" db="EMBL/GenBank/DDBJ databases">
        <title>The Genome Sequence of Cladophialophora yegresii CBS 114405.</title>
        <authorList>
            <consortium name="The Broad Institute Genomics Platform"/>
            <person name="Cuomo C."/>
            <person name="de Hoog S."/>
            <person name="Gorbushina A."/>
            <person name="Walker B."/>
            <person name="Young S.K."/>
            <person name="Zeng Q."/>
            <person name="Gargeya S."/>
            <person name="Fitzgerald M."/>
            <person name="Haas B."/>
            <person name="Abouelleil A."/>
            <person name="Allen A.W."/>
            <person name="Alvarado L."/>
            <person name="Arachchi H.M."/>
            <person name="Berlin A.M."/>
            <person name="Chapman S.B."/>
            <person name="Gainer-Dewar J."/>
            <person name="Goldberg J."/>
            <person name="Griggs A."/>
            <person name="Gujja S."/>
            <person name="Hansen M."/>
            <person name="Howarth C."/>
            <person name="Imamovic A."/>
            <person name="Ireland A."/>
            <person name="Larimer J."/>
            <person name="McCowan C."/>
            <person name="Murphy C."/>
            <person name="Pearson M."/>
            <person name="Poon T.W."/>
            <person name="Priest M."/>
            <person name="Roberts A."/>
            <person name="Saif S."/>
            <person name="Shea T."/>
            <person name="Sisk P."/>
            <person name="Sykes S."/>
            <person name="Wortman J."/>
            <person name="Nusbaum C."/>
            <person name="Birren B."/>
        </authorList>
    </citation>
    <scope>NUCLEOTIDE SEQUENCE [LARGE SCALE GENOMIC DNA]</scope>
    <source>
        <strain evidence="3 4">CBS 114405</strain>
    </source>
</reference>
<dbReference type="Proteomes" id="UP000019473">
    <property type="component" value="Unassembled WGS sequence"/>
</dbReference>
<feature type="region of interest" description="Disordered" evidence="1">
    <location>
        <begin position="411"/>
        <end position="430"/>
    </location>
</feature>
<dbReference type="Pfam" id="PF13640">
    <property type="entry name" value="2OG-FeII_Oxy_3"/>
    <property type="match status" value="1"/>
</dbReference>